<proteinExistence type="inferred from homology"/>
<name>A0A6J0YIG1_ODOVR</name>
<dbReference type="PANTHER" id="PTHR37357:SF1">
    <property type="entry name" value="IZUMO SPERM-EGG FUSION PROTEIN 4"/>
    <property type="match status" value="1"/>
</dbReference>
<dbReference type="GeneID" id="110145569"/>
<dbReference type="KEGG" id="ovr:110145569"/>
<dbReference type="InterPro" id="IPR052868">
    <property type="entry name" value="Izumo_fusion"/>
</dbReference>
<reference evidence="4" key="1">
    <citation type="journal article" date="2022" name="J. Hered.">
        <title>A De Novo Chromosome-Level Genome Assembly of the White-Tailed Deer, Odocoileus Virginianus.</title>
        <authorList>
            <person name="London E.W."/>
            <person name="Roca A.L."/>
            <person name="Novakofski J.E."/>
            <person name="Mateus-Pinilla N.E."/>
        </authorList>
    </citation>
    <scope>NUCLEOTIDE SEQUENCE [LARGE SCALE GENOMIC DNA]</scope>
</reference>
<dbReference type="AlphaFoldDB" id="A0A6J0YIG1"/>
<dbReference type="PANTHER" id="PTHR37357">
    <property type="entry name" value="IZUMO SPERM-EGG FUSION PROTEIN 4"/>
    <property type="match status" value="1"/>
</dbReference>
<keyword evidence="4" id="KW-1185">Reference proteome</keyword>
<dbReference type="GO" id="GO:0005634">
    <property type="term" value="C:nucleus"/>
    <property type="evidence" value="ECO:0007669"/>
    <property type="project" value="TreeGrafter"/>
</dbReference>
<evidence type="ECO:0000256" key="1">
    <source>
        <dbReference type="ARBA" id="ARBA00009633"/>
    </source>
</evidence>
<evidence type="ECO:0000313" key="4">
    <source>
        <dbReference type="Proteomes" id="UP001652640"/>
    </source>
</evidence>
<evidence type="ECO:0000256" key="2">
    <source>
        <dbReference type="ARBA" id="ARBA00022729"/>
    </source>
</evidence>
<dbReference type="InParanoid" id="A0A6J0YIG1"/>
<evidence type="ECO:0000256" key="3">
    <source>
        <dbReference type="SAM" id="MobiDB-lite"/>
    </source>
</evidence>
<accession>A0A6J0YIG1</accession>
<sequence length="371" mass="39907">MRLARSGGGTNKGVELPLGVAAPGRGVKEVPEPSVARYRGEAYAAGGAGSCSSREGAVGWCAAEACGTGAPLVGARRSRERRGRRRRLVGGGRGRAMALLLCLGLTAALARGCLHCHGNFSDKFSFYRHHVNLKSWWVGDIPVSGSLLSDWSQDTMKELHLAIPAEITREKLNQVAAAVYQRMDQLYQGKMYFPGEGPIAAGWKLRVFPQRAASYLPGASSSHPECHHRKPHRLSASLWHLPVRDYLLHQLHGFACRLLWLQLRVVSTVGDSSAGPPPVHNGHQYELDITKLHVSGAPTPGQPDSGKRLRVSDAALKAAGPARPVPPWCRARTPLDRLGQTLWNRPTAARGPSSLGARSRARLGPGGGDGR</sequence>
<dbReference type="InterPro" id="IPR029389">
    <property type="entry name" value="IZUMO"/>
</dbReference>
<feature type="region of interest" description="Disordered" evidence="3">
    <location>
        <begin position="339"/>
        <end position="371"/>
    </location>
</feature>
<dbReference type="RefSeq" id="XP_020761610.2">
    <property type="nucleotide sequence ID" value="XM_020905951.2"/>
</dbReference>
<dbReference type="OrthoDB" id="9904630at2759"/>
<gene>
    <name evidence="5" type="primary">IZUMO4</name>
</gene>
<dbReference type="Pfam" id="PF15005">
    <property type="entry name" value="IZUMO"/>
    <property type="match status" value="1"/>
</dbReference>
<evidence type="ECO:0000313" key="5">
    <source>
        <dbReference type="RefSeq" id="XP_020761610.2"/>
    </source>
</evidence>
<protein>
    <submittedName>
        <fullName evidence="5">Izumo sperm-egg fusion protein 4 isoform X1</fullName>
    </submittedName>
</protein>
<keyword evidence="2" id="KW-0732">Signal</keyword>
<reference evidence="5" key="2">
    <citation type="submission" date="2025-08" db="UniProtKB">
        <authorList>
            <consortium name="RefSeq"/>
        </authorList>
    </citation>
    <scope>IDENTIFICATION</scope>
    <source>
        <tissue evidence="5">Tongue muscle</tissue>
    </source>
</reference>
<comment type="similarity">
    <text evidence="1">Belongs to the Izumo family.</text>
</comment>
<dbReference type="Proteomes" id="UP001652640">
    <property type="component" value="Chromosome 3"/>
</dbReference>
<organism evidence="4 5">
    <name type="scientific">Odocoileus virginianus</name>
    <name type="common">White-tailed deer</name>
    <dbReference type="NCBI Taxonomy" id="9874"/>
    <lineage>
        <taxon>Eukaryota</taxon>
        <taxon>Metazoa</taxon>
        <taxon>Chordata</taxon>
        <taxon>Craniata</taxon>
        <taxon>Vertebrata</taxon>
        <taxon>Euteleostomi</taxon>
        <taxon>Mammalia</taxon>
        <taxon>Eutheria</taxon>
        <taxon>Laurasiatheria</taxon>
        <taxon>Artiodactyla</taxon>
        <taxon>Ruminantia</taxon>
        <taxon>Pecora</taxon>
        <taxon>Cervidae</taxon>
        <taxon>Odocoileinae</taxon>
        <taxon>Odocoileus</taxon>
    </lineage>
</organism>